<organism evidence="8">
    <name type="scientific">uncultured Caudovirales phage</name>
    <dbReference type="NCBI Taxonomy" id="2100421"/>
    <lineage>
        <taxon>Viruses</taxon>
        <taxon>Duplodnaviria</taxon>
        <taxon>Heunggongvirae</taxon>
        <taxon>Uroviricota</taxon>
        <taxon>Caudoviricetes</taxon>
        <taxon>Peduoviridae</taxon>
        <taxon>Maltschvirus</taxon>
        <taxon>Maltschvirus maltsch</taxon>
    </lineage>
</organism>
<comment type="similarity">
    <text evidence="1">Belongs to the tfa family.</text>
</comment>
<evidence type="ECO:0000313" key="8">
    <source>
        <dbReference type="EMBL" id="ASN72082.1"/>
    </source>
</evidence>
<keyword evidence="3" id="KW-1246">Viral tail fiber assembly</keyword>
<evidence type="ECO:0000313" key="4">
    <source>
        <dbReference type="EMBL" id="ASN67955.1"/>
    </source>
</evidence>
<dbReference type="InterPro" id="IPR003458">
    <property type="entry name" value="Phage_T4_Gp38_tail_assem"/>
</dbReference>
<evidence type="ECO:0000256" key="1">
    <source>
        <dbReference type="ARBA" id="ARBA00008579"/>
    </source>
</evidence>
<dbReference type="EMBL" id="MF417869">
    <property type="protein sequence ID" value="ASN67955.1"/>
    <property type="molecule type" value="Genomic_DNA"/>
</dbReference>
<dbReference type="EMBL" id="MF417877">
    <property type="protein sequence ID" value="ASN68439.1"/>
    <property type="molecule type" value="Genomic_DNA"/>
</dbReference>
<evidence type="ECO:0000313" key="6">
    <source>
        <dbReference type="EMBL" id="ASN68439.1"/>
    </source>
</evidence>
<reference evidence="8" key="1">
    <citation type="submission" date="2017-06" db="EMBL/GenBank/DDBJ databases">
        <title>Novel phages from South African skin metaviromes.</title>
        <authorList>
            <person name="van Zyl L.J."/>
            <person name="Abrahams Y."/>
            <person name="Stander E.A."/>
            <person name="Kirby B.M."/>
            <person name="Clavaud C."/>
            <person name="Farcet C."/>
            <person name="Breton L."/>
            <person name="Trindade M.I."/>
        </authorList>
    </citation>
    <scope>NUCLEOTIDE SEQUENCE</scope>
</reference>
<name>A0A2H4J9Z7_9CAUD</name>
<evidence type="ECO:0000313" key="7">
    <source>
        <dbReference type="EMBL" id="ASN68560.1"/>
    </source>
</evidence>
<evidence type="ECO:0000256" key="2">
    <source>
        <dbReference type="ARBA" id="ARBA00022465"/>
    </source>
</evidence>
<keyword evidence="2" id="KW-1245">Viral tail assembly</keyword>
<gene>
    <name evidence="5" type="ORF">3F6_46</name>
    <name evidence="4" type="ORF">3S4_32</name>
    <name evidence="8" type="ORF">7F14_14</name>
    <name evidence="7" type="ORF">8S7_27</name>
    <name evidence="6" type="ORF">9F7_2</name>
</gene>
<accession>A0A2H4J9Z7</accession>
<keyword evidence="2" id="KW-1188">Viral release from host cell</keyword>
<dbReference type="EMBL" id="MF417876">
    <property type="protein sequence ID" value="ASN68387.1"/>
    <property type="molecule type" value="Genomic_DNA"/>
</dbReference>
<evidence type="ECO:0008006" key="9">
    <source>
        <dbReference type="Google" id="ProtNLM"/>
    </source>
</evidence>
<evidence type="ECO:0000313" key="5">
    <source>
        <dbReference type="EMBL" id="ASN68387.1"/>
    </source>
</evidence>
<evidence type="ECO:0000256" key="3">
    <source>
        <dbReference type="ARBA" id="ARBA00023138"/>
    </source>
</evidence>
<dbReference type="GO" id="GO:0098004">
    <property type="term" value="P:virus tail fiber assembly"/>
    <property type="evidence" value="ECO:0007669"/>
    <property type="project" value="UniProtKB-KW"/>
</dbReference>
<protein>
    <recommendedName>
        <fullName evidence="9">Phage tail assembly chaperone protein</fullName>
    </recommendedName>
</protein>
<dbReference type="EMBL" id="MF417878">
    <property type="protein sequence ID" value="ASN68560.1"/>
    <property type="molecule type" value="Genomic_DNA"/>
</dbReference>
<dbReference type="EMBL" id="MF417941">
    <property type="protein sequence ID" value="ASN72082.1"/>
    <property type="molecule type" value="Genomic_DNA"/>
</dbReference>
<sequence>MRIKLSPTGDDVQIAVTKSGDKLTINGQVLDFSKLPDGATLPAGSIACEWITVPVERVDGDLVVTLRLPHGANAPEAARFPEDIVNPADGAVLLPTGFSEQPPQSAPAVIDWSQTVTAEAKAQAASEQLLAKVSAETAQRRQVADAAMAPLQDAMDLDVATEAEAELLRGWKRYRVALNRLPEQPGYPSHVDWPASPA</sequence>
<proteinExistence type="inferred from homology"/>
<dbReference type="Pfam" id="PF02413">
    <property type="entry name" value="Caudo_TAP"/>
    <property type="match status" value="1"/>
</dbReference>